<reference evidence="2" key="1">
    <citation type="submission" date="2020-03" db="EMBL/GenBank/DDBJ databases">
        <authorList>
            <person name="Weist P."/>
        </authorList>
    </citation>
    <scope>NUCLEOTIDE SEQUENCE</scope>
</reference>
<feature type="compositionally biased region" description="Basic and acidic residues" evidence="1">
    <location>
        <begin position="67"/>
        <end position="77"/>
    </location>
</feature>
<keyword evidence="3" id="KW-1185">Reference proteome</keyword>
<gene>
    <name evidence="2" type="ORF">PLEPLA_LOCUS42947</name>
</gene>
<organism evidence="2 3">
    <name type="scientific">Pleuronectes platessa</name>
    <name type="common">European plaice</name>
    <dbReference type="NCBI Taxonomy" id="8262"/>
    <lineage>
        <taxon>Eukaryota</taxon>
        <taxon>Metazoa</taxon>
        <taxon>Chordata</taxon>
        <taxon>Craniata</taxon>
        <taxon>Vertebrata</taxon>
        <taxon>Euteleostomi</taxon>
        <taxon>Actinopterygii</taxon>
        <taxon>Neopterygii</taxon>
        <taxon>Teleostei</taxon>
        <taxon>Neoteleostei</taxon>
        <taxon>Acanthomorphata</taxon>
        <taxon>Carangaria</taxon>
        <taxon>Pleuronectiformes</taxon>
        <taxon>Pleuronectoidei</taxon>
        <taxon>Pleuronectidae</taxon>
        <taxon>Pleuronectes</taxon>
    </lineage>
</organism>
<feature type="region of interest" description="Disordered" evidence="1">
    <location>
        <begin position="43"/>
        <end position="77"/>
    </location>
</feature>
<proteinExistence type="predicted"/>
<dbReference type="Proteomes" id="UP001153269">
    <property type="component" value="Unassembled WGS sequence"/>
</dbReference>
<accession>A0A9N7Z925</accession>
<evidence type="ECO:0000313" key="3">
    <source>
        <dbReference type="Proteomes" id="UP001153269"/>
    </source>
</evidence>
<evidence type="ECO:0000256" key="1">
    <source>
        <dbReference type="SAM" id="MobiDB-lite"/>
    </source>
</evidence>
<evidence type="ECO:0000313" key="2">
    <source>
        <dbReference type="EMBL" id="CAB1455176.1"/>
    </source>
</evidence>
<name>A0A9N7Z925_PLEPL</name>
<sequence length="132" mass="14114">MAELLSLRIGSTCGGELATGNTPVYFLPLFDRLPGGRVGKMLARQPQRHASTPPPPLLERVGMPRRRVGDGGGDRRRTTGRALIHQTESWGWRADMLPSDGGPGACGGLVILHPLHCAMAVPNVHLLNKLPG</sequence>
<dbReference type="AlphaFoldDB" id="A0A9N7Z925"/>
<comment type="caution">
    <text evidence="2">The sequence shown here is derived from an EMBL/GenBank/DDBJ whole genome shotgun (WGS) entry which is preliminary data.</text>
</comment>
<dbReference type="EMBL" id="CADEAL010004243">
    <property type="protein sequence ID" value="CAB1455176.1"/>
    <property type="molecule type" value="Genomic_DNA"/>
</dbReference>
<protein>
    <submittedName>
        <fullName evidence="2">Uncharacterized protein</fullName>
    </submittedName>
</protein>